<dbReference type="AlphaFoldDB" id="A0A380K850"/>
<name>A0A380K850_9STRE</name>
<feature type="transmembrane region" description="Helical" evidence="1">
    <location>
        <begin position="124"/>
        <end position="142"/>
    </location>
</feature>
<keyword evidence="3" id="KW-1185">Reference proteome</keyword>
<organism evidence="2 3">
    <name type="scientific">Streptococcus hyointestinalis</name>
    <dbReference type="NCBI Taxonomy" id="1337"/>
    <lineage>
        <taxon>Bacteria</taxon>
        <taxon>Bacillati</taxon>
        <taxon>Bacillota</taxon>
        <taxon>Bacilli</taxon>
        <taxon>Lactobacillales</taxon>
        <taxon>Streptococcaceae</taxon>
        <taxon>Streptococcus</taxon>
    </lineage>
</organism>
<keyword evidence="1" id="KW-0472">Membrane</keyword>
<gene>
    <name evidence="2" type="ORF">NCTC12224_00877</name>
</gene>
<accession>A0A380K850</accession>
<protein>
    <submittedName>
        <fullName evidence="2">Uncharacterized protein</fullName>
    </submittedName>
</protein>
<dbReference type="Proteomes" id="UP000254924">
    <property type="component" value="Unassembled WGS sequence"/>
</dbReference>
<evidence type="ECO:0000313" key="2">
    <source>
        <dbReference type="EMBL" id="SUN60437.1"/>
    </source>
</evidence>
<dbReference type="OrthoDB" id="2219244at2"/>
<feature type="transmembrane region" description="Helical" evidence="1">
    <location>
        <begin position="12"/>
        <end position="34"/>
    </location>
</feature>
<keyword evidence="1" id="KW-1133">Transmembrane helix</keyword>
<proteinExistence type="predicted"/>
<dbReference type="EMBL" id="UHFN01000007">
    <property type="protein sequence ID" value="SUN60437.1"/>
    <property type="molecule type" value="Genomic_DNA"/>
</dbReference>
<keyword evidence="1" id="KW-0812">Transmembrane</keyword>
<evidence type="ECO:0000313" key="3">
    <source>
        <dbReference type="Proteomes" id="UP000254924"/>
    </source>
</evidence>
<feature type="transmembrane region" description="Helical" evidence="1">
    <location>
        <begin position="54"/>
        <end position="75"/>
    </location>
</feature>
<reference evidence="2 3" key="1">
    <citation type="submission" date="2018-06" db="EMBL/GenBank/DDBJ databases">
        <authorList>
            <consortium name="Pathogen Informatics"/>
            <person name="Doyle S."/>
        </authorList>
    </citation>
    <scope>NUCLEOTIDE SEQUENCE [LARGE SCALE GENOMIC DNA]</scope>
    <source>
        <strain evidence="2 3">NCTC12224</strain>
    </source>
</reference>
<sequence>MFKDSVSKRFKFSYFLSSFSLSYFFLILIMYIQAYELLGTWFPPFPILWTSKKIVFLVLIVIFILSILALCYVKIKITQSSNYIRGNGVDGGKVGLSYNQGSREFILGVLLPVVTTISVPDTPITGLVAVIFLQLILGYFYWHSNELFVNVPLMMIGYSLVVGKYKEKELLLFVKNSQLKSVLGREVRFVPLGKVEEGQLGVLGEESLN</sequence>
<evidence type="ECO:0000256" key="1">
    <source>
        <dbReference type="SAM" id="Phobius"/>
    </source>
</evidence>